<keyword evidence="2 6" id="KW-0288">FMN</keyword>
<feature type="domain" description="Luciferase-like" evidence="7">
    <location>
        <begin position="24"/>
        <end position="383"/>
    </location>
</feature>
<feature type="binding site" evidence="6">
    <location>
        <position position="57"/>
    </location>
    <ligand>
        <name>FMN</name>
        <dbReference type="ChEBI" id="CHEBI:58210"/>
    </ligand>
</feature>
<evidence type="ECO:0000256" key="4">
    <source>
        <dbReference type="ARBA" id="ARBA00023033"/>
    </source>
</evidence>
<evidence type="ECO:0000259" key="7">
    <source>
        <dbReference type="Pfam" id="PF00296"/>
    </source>
</evidence>
<reference evidence="8" key="1">
    <citation type="journal article" date="2014" name="Int. J. Syst. Evol. Microbiol.">
        <title>Complete genome sequence of Corynebacterium casei LMG S-19264T (=DSM 44701T), isolated from a smear-ripened cheese.</title>
        <authorList>
            <consortium name="US DOE Joint Genome Institute (JGI-PGF)"/>
            <person name="Walter F."/>
            <person name="Albersmeier A."/>
            <person name="Kalinowski J."/>
            <person name="Ruckert C."/>
        </authorList>
    </citation>
    <scope>NUCLEOTIDE SEQUENCE</scope>
    <source>
        <strain evidence="8">CGMCC 4.3508</strain>
    </source>
</reference>
<keyword evidence="3" id="KW-0560">Oxidoreductase</keyword>
<feature type="binding site" evidence="6">
    <location>
        <position position="154"/>
    </location>
    <ligand>
        <name>FMN</name>
        <dbReference type="ChEBI" id="CHEBI:58210"/>
    </ligand>
</feature>
<evidence type="ECO:0000256" key="6">
    <source>
        <dbReference type="PIRSR" id="PIRSR000337-1"/>
    </source>
</evidence>
<dbReference type="CDD" id="cd01095">
    <property type="entry name" value="Nitrilotriacetate_monoxgenase"/>
    <property type="match status" value="1"/>
</dbReference>
<proteinExistence type="inferred from homology"/>
<dbReference type="Pfam" id="PF00296">
    <property type="entry name" value="Bac_luciferase"/>
    <property type="match status" value="1"/>
</dbReference>
<organism evidence="8 9">
    <name type="scientific">Nocardia jinanensis</name>
    <dbReference type="NCBI Taxonomy" id="382504"/>
    <lineage>
        <taxon>Bacteria</taxon>
        <taxon>Bacillati</taxon>
        <taxon>Actinomycetota</taxon>
        <taxon>Actinomycetes</taxon>
        <taxon>Mycobacteriales</taxon>
        <taxon>Nocardiaceae</taxon>
        <taxon>Nocardia</taxon>
    </lineage>
</organism>
<dbReference type="InterPro" id="IPR036661">
    <property type="entry name" value="Luciferase-like_sf"/>
</dbReference>
<sequence>MSRELHLAGFLIASHVTHSHAAWRHPASETDYLGPGYYQRVARTLERGKFDFLFFADLLATPVRYGNDIRVPLQSGTQASATLDPSLVAAGLANVTDRIGLAITKSTTYFHPYEVARIFATLDHLSGGRAGWNVVTSLNQAEAQNFGAQDHLGHDERYERAQEFLEVAYKLWGSWDTDALVRDKVSGVFADPDKVRTVDHEGTWFKTRGPLTVPHSPQSRPVIIQAGSSPVGKDFAARWAEAIFEIDPTPEGRRAYYDDVKSRAVNFGRNPDDIKIFPSFVPFVGETESIAREKQAFHNELADPISGLITLSVHTDHDFSRYDLDAPLEDLVVPGTQGLFDVARRLSASENLTLRDIGKLYAQGVLLPQFVGTAEQVADQIEAGFTGGEADGYILSAAQAPGTFHDFVDFVVPELQRRGLFRTEYTGSTLRDHLGLGPASLTPAARRASVVA</sequence>
<feature type="binding site" evidence="6">
    <location>
        <position position="158"/>
    </location>
    <ligand>
        <name>FMN</name>
        <dbReference type="ChEBI" id="CHEBI:58210"/>
    </ligand>
</feature>
<dbReference type="NCBIfam" id="TIGR03860">
    <property type="entry name" value="FMN_nitrolo"/>
    <property type="match status" value="1"/>
</dbReference>
<feature type="binding site" evidence="6">
    <location>
        <position position="229"/>
    </location>
    <ligand>
        <name>FMN</name>
        <dbReference type="ChEBI" id="CHEBI:58210"/>
    </ligand>
</feature>
<dbReference type="AlphaFoldDB" id="A0A917R669"/>
<evidence type="ECO:0000256" key="2">
    <source>
        <dbReference type="ARBA" id="ARBA00022643"/>
    </source>
</evidence>
<protein>
    <submittedName>
        <fullName evidence="8">Monooxygenase</fullName>
    </submittedName>
</protein>
<accession>A0A917R669</accession>
<name>A0A917R669_9NOCA</name>
<dbReference type="RefSeq" id="WP_058855647.1">
    <property type="nucleotide sequence ID" value="NZ_BMMH01000001.1"/>
</dbReference>
<comment type="similarity">
    <text evidence="5">Belongs to the NtaA/SnaA/DszA monooxygenase family.</text>
</comment>
<dbReference type="Gene3D" id="3.20.20.30">
    <property type="entry name" value="Luciferase-like domain"/>
    <property type="match status" value="1"/>
</dbReference>
<feature type="binding site" evidence="6">
    <location>
        <position position="228"/>
    </location>
    <ligand>
        <name>FMN</name>
        <dbReference type="ChEBI" id="CHEBI:58210"/>
    </ligand>
</feature>
<evidence type="ECO:0000256" key="5">
    <source>
        <dbReference type="ARBA" id="ARBA00033748"/>
    </source>
</evidence>
<keyword evidence="1 6" id="KW-0285">Flavoprotein</keyword>
<comment type="caution">
    <text evidence="8">The sequence shown here is derived from an EMBL/GenBank/DDBJ whole genome shotgun (WGS) entry which is preliminary data.</text>
</comment>
<evidence type="ECO:0000256" key="1">
    <source>
        <dbReference type="ARBA" id="ARBA00022630"/>
    </source>
</evidence>
<keyword evidence="9" id="KW-1185">Reference proteome</keyword>
<reference evidence="8" key="2">
    <citation type="submission" date="2020-09" db="EMBL/GenBank/DDBJ databases">
        <authorList>
            <person name="Sun Q."/>
            <person name="Zhou Y."/>
        </authorList>
    </citation>
    <scope>NUCLEOTIDE SEQUENCE</scope>
    <source>
        <strain evidence="8">CGMCC 4.3508</strain>
    </source>
</reference>
<dbReference type="InterPro" id="IPR011251">
    <property type="entry name" value="Luciferase-like_dom"/>
</dbReference>
<dbReference type="InterPro" id="IPR051260">
    <property type="entry name" value="Diverse_substr_monoxygenases"/>
</dbReference>
<dbReference type="EMBL" id="BMMH01000001">
    <property type="protein sequence ID" value="GGK91970.1"/>
    <property type="molecule type" value="Genomic_DNA"/>
</dbReference>
<dbReference type="GO" id="GO:0004497">
    <property type="term" value="F:monooxygenase activity"/>
    <property type="evidence" value="ECO:0007669"/>
    <property type="project" value="UniProtKB-KW"/>
</dbReference>
<dbReference type="PANTHER" id="PTHR30011">
    <property type="entry name" value="ALKANESULFONATE MONOOXYGENASE-RELATED"/>
    <property type="match status" value="1"/>
</dbReference>
<dbReference type="PIRSF" id="PIRSF000337">
    <property type="entry name" value="NTA_MOA"/>
    <property type="match status" value="1"/>
</dbReference>
<gene>
    <name evidence="8" type="ORF">GCM10011588_02950</name>
</gene>
<keyword evidence="4 8" id="KW-0503">Monooxygenase</keyword>
<dbReference type="SUPFAM" id="SSF51679">
    <property type="entry name" value="Bacterial luciferase-like"/>
    <property type="match status" value="1"/>
</dbReference>
<evidence type="ECO:0000313" key="9">
    <source>
        <dbReference type="Proteomes" id="UP000638263"/>
    </source>
</evidence>
<dbReference type="PANTHER" id="PTHR30011:SF16">
    <property type="entry name" value="C2H2 FINGER DOMAIN TRANSCRIPTION FACTOR (EUROFUNG)-RELATED"/>
    <property type="match status" value="1"/>
</dbReference>
<dbReference type="GO" id="GO:0016705">
    <property type="term" value="F:oxidoreductase activity, acting on paired donors, with incorporation or reduction of molecular oxygen"/>
    <property type="evidence" value="ECO:0007669"/>
    <property type="project" value="InterPro"/>
</dbReference>
<dbReference type="Proteomes" id="UP000638263">
    <property type="component" value="Unassembled WGS sequence"/>
</dbReference>
<evidence type="ECO:0000256" key="3">
    <source>
        <dbReference type="ARBA" id="ARBA00023002"/>
    </source>
</evidence>
<evidence type="ECO:0000313" key="8">
    <source>
        <dbReference type="EMBL" id="GGK91970.1"/>
    </source>
</evidence>
<dbReference type="InterPro" id="IPR016215">
    <property type="entry name" value="NTA_MOA"/>
</dbReference>
<feature type="binding site" evidence="6">
    <location>
        <position position="104"/>
    </location>
    <ligand>
        <name>FMN</name>
        <dbReference type="ChEBI" id="CHEBI:58210"/>
    </ligand>
</feature>